<dbReference type="InterPro" id="IPR006659">
    <property type="entry name" value="Arsenate_reductase"/>
</dbReference>
<name>A0A177S8R8_PSEPU</name>
<dbReference type="InterPro" id="IPR006660">
    <property type="entry name" value="Arsenate_reductase-like"/>
</dbReference>
<dbReference type="PROSITE" id="PS51353">
    <property type="entry name" value="ARSC"/>
    <property type="match status" value="1"/>
</dbReference>
<comment type="caution">
    <text evidence="5">The sequence shown here is derived from an EMBL/GenBank/DDBJ whole genome shotgun (WGS) entry which is preliminary data.</text>
</comment>
<accession>A0A177S8R8</accession>
<dbReference type="Pfam" id="PF03960">
    <property type="entry name" value="ArsC"/>
    <property type="match status" value="1"/>
</dbReference>
<evidence type="ECO:0000256" key="4">
    <source>
        <dbReference type="RuleBase" id="RU362029"/>
    </source>
</evidence>
<dbReference type="Gene3D" id="3.40.30.10">
    <property type="entry name" value="Glutaredoxin"/>
    <property type="match status" value="1"/>
</dbReference>
<organism evidence="5 6">
    <name type="scientific">Pseudomonas putida</name>
    <name type="common">Arthrobacter siderocapsulatus</name>
    <dbReference type="NCBI Taxonomy" id="303"/>
    <lineage>
        <taxon>Bacteria</taxon>
        <taxon>Pseudomonadati</taxon>
        <taxon>Pseudomonadota</taxon>
        <taxon>Gammaproteobacteria</taxon>
        <taxon>Pseudomonadales</taxon>
        <taxon>Pseudomonadaceae</taxon>
        <taxon>Pseudomonas</taxon>
    </lineage>
</organism>
<dbReference type="GO" id="GO:0008794">
    <property type="term" value="F:arsenate reductase (glutaredoxin) activity"/>
    <property type="evidence" value="ECO:0007669"/>
    <property type="project" value="UniProtKB-UniRule"/>
</dbReference>
<evidence type="ECO:0000313" key="6">
    <source>
        <dbReference type="Proteomes" id="UP000077752"/>
    </source>
</evidence>
<proteinExistence type="inferred from homology"/>
<dbReference type="AlphaFoldDB" id="A0A177S8R8"/>
<dbReference type="CDD" id="cd03034">
    <property type="entry name" value="ArsC_ArsC"/>
    <property type="match status" value="1"/>
</dbReference>
<evidence type="ECO:0000313" key="5">
    <source>
        <dbReference type="EMBL" id="OAI83935.1"/>
    </source>
</evidence>
<dbReference type="EC" id="1.20.4.1" evidence="4"/>
<comment type="similarity">
    <text evidence="1 3 4">Belongs to the ArsC family.</text>
</comment>
<dbReference type="Proteomes" id="UP000077752">
    <property type="component" value="Unassembled WGS sequence"/>
</dbReference>
<dbReference type="PANTHER" id="PTHR30041">
    <property type="entry name" value="ARSENATE REDUCTASE"/>
    <property type="match status" value="1"/>
</dbReference>
<evidence type="ECO:0000256" key="1">
    <source>
        <dbReference type="ARBA" id="ARBA00007198"/>
    </source>
</evidence>
<dbReference type="NCBIfam" id="TIGR00014">
    <property type="entry name" value="arsC"/>
    <property type="match status" value="1"/>
</dbReference>
<keyword evidence="2 4" id="KW-0560">Oxidoreductase</keyword>
<gene>
    <name evidence="5" type="ORF">AYO28_05090</name>
</gene>
<dbReference type="EMBL" id="LUCV01000058">
    <property type="protein sequence ID" value="OAI83935.1"/>
    <property type="molecule type" value="Genomic_DNA"/>
</dbReference>
<dbReference type="PANTHER" id="PTHR30041:SF4">
    <property type="entry name" value="ARSENATE REDUCTASE"/>
    <property type="match status" value="1"/>
</dbReference>
<sequence length="117" mass="12564">MTDLTLYHNPRCSKSRGALELLEARGLAPTVVRYLETPPDAATLKALLGKLGIGARQLLRSGEDEYTSLGLANPALTDAQLIAAMVEHPKLIERPILVAGDKAVIGRPPEKVLEILS</sequence>
<reference evidence="5 6" key="1">
    <citation type="submission" date="2016-03" db="EMBL/GenBank/DDBJ databases">
        <title>Draft Genome Assembly of Pseudomonas putida strain CBF10-2.</title>
        <authorList>
            <person name="Iyer R.S."/>
            <person name="Damania A."/>
        </authorList>
    </citation>
    <scope>NUCLEOTIDE SEQUENCE [LARGE SCALE GENOMIC DNA]</scope>
    <source>
        <strain evidence="5 6">CBF10-2</strain>
    </source>
</reference>
<comment type="catalytic activity">
    <reaction evidence="4">
        <text>[glutaredoxin]-dithiol + arsenate + glutathione + H(+) = glutathionyl-S-S-[glutaredoxin] + arsenite + H2O</text>
        <dbReference type="Rhea" id="RHEA:22016"/>
        <dbReference type="Rhea" id="RHEA-COMP:10729"/>
        <dbReference type="Rhea" id="RHEA-COMP:17668"/>
        <dbReference type="ChEBI" id="CHEBI:15377"/>
        <dbReference type="ChEBI" id="CHEBI:15378"/>
        <dbReference type="ChEBI" id="CHEBI:29242"/>
        <dbReference type="ChEBI" id="CHEBI:29950"/>
        <dbReference type="ChEBI" id="CHEBI:48597"/>
        <dbReference type="ChEBI" id="CHEBI:57925"/>
        <dbReference type="ChEBI" id="CHEBI:146199"/>
        <dbReference type="EC" id="1.20.4.1"/>
    </reaction>
</comment>
<protein>
    <recommendedName>
        <fullName evidence="4">Arsenate reductase</fullName>
        <ecNumber evidence="4">1.20.4.1</ecNumber>
    </recommendedName>
</protein>
<dbReference type="InterPro" id="IPR036249">
    <property type="entry name" value="Thioredoxin-like_sf"/>
</dbReference>
<dbReference type="RefSeq" id="WP_064305023.1">
    <property type="nucleotide sequence ID" value="NZ_LUCV01000058.1"/>
</dbReference>
<evidence type="ECO:0000256" key="2">
    <source>
        <dbReference type="ARBA" id="ARBA00023002"/>
    </source>
</evidence>
<dbReference type="SUPFAM" id="SSF52833">
    <property type="entry name" value="Thioredoxin-like"/>
    <property type="match status" value="1"/>
</dbReference>
<evidence type="ECO:0000256" key="3">
    <source>
        <dbReference type="PROSITE-ProRule" id="PRU01282"/>
    </source>
</evidence>